<evidence type="ECO:0008006" key="3">
    <source>
        <dbReference type="Google" id="ProtNLM"/>
    </source>
</evidence>
<dbReference type="Proteomes" id="UP000769157">
    <property type="component" value="Unassembled WGS sequence"/>
</dbReference>
<evidence type="ECO:0000313" key="1">
    <source>
        <dbReference type="EMBL" id="KAH3670773.1"/>
    </source>
</evidence>
<protein>
    <recommendedName>
        <fullName evidence="3">Phosphoribulokinase/uridine kinase domain-containing protein</fullName>
    </recommendedName>
</protein>
<dbReference type="RefSeq" id="XP_046064198.1">
    <property type="nucleotide sequence ID" value="XM_046202034.1"/>
</dbReference>
<reference evidence="1" key="2">
    <citation type="submission" date="2021-01" db="EMBL/GenBank/DDBJ databases">
        <authorList>
            <person name="Schikora-Tamarit M.A."/>
        </authorList>
    </citation>
    <scope>NUCLEOTIDE SEQUENCE</scope>
    <source>
        <strain evidence="1">CBS6075</strain>
    </source>
</reference>
<dbReference type="PANTHER" id="PTHR10285">
    <property type="entry name" value="URIDINE KINASE"/>
    <property type="match status" value="1"/>
</dbReference>
<proteinExistence type="predicted"/>
<sequence length="286" mass="33324">MSVLNQSFKYLEPIVKRWNFAKPLIVGLEGPQGSGKTYVTTELVDLLSARFNHLNIVRFSIDDFYLTYNEQLEVNAKNEGNILLQGRGLPGTHDLKLLLECFEQIESGNSNVAIPFYDKSLKNGKGDRAPISQWTQTSGRKIDIVLFEGWLNGYLAYDNDQDLVSRWLEIQKAYKPKFDNLKIEHIIKLNSDLTQYLSIWKKFDQFIYITTCDITNVYTWRLQQEHALIKQKGMGMSDTEVEQFIDRYMPAYHLFYSKLPEMTKYVESCINFDIGLDRKIAKQSHY</sequence>
<name>A0A9P8T8Y0_9ASCO</name>
<keyword evidence="2" id="KW-1185">Reference proteome</keyword>
<dbReference type="EMBL" id="JAEUBE010000087">
    <property type="protein sequence ID" value="KAH3670773.1"/>
    <property type="molecule type" value="Genomic_DNA"/>
</dbReference>
<gene>
    <name evidence="1" type="ORF">OGAPHI_001289</name>
</gene>
<dbReference type="GeneID" id="70233257"/>
<reference evidence="1" key="1">
    <citation type="journal article" date="2021" name="Open Biol.">
        <title>Shared evolutionary footprints suggest mitochondrial oxidative damage underlies multiple complex I losses in fungi.</title>
        <authorList>
            <person name="Schikora-Tamarit M.A."/>
            <person name="Marcet-Houben M."/>
            <person name="Nosek J."/>
            <person name="Gabaldon T."/>
        </authorList>
    </citation>
    <scope>NUCLEOTIDE SEQUENCE</scope>
    <source>
        <strain evidence="1">CBS6075</strain>
    </source>
</reference>
<organism evidence="1 2">
    <name type="scientific">Ogataea philodendri</name>
    <dbReference type="NCBI Taxonomy" id="1378263"/>
    <lineage>
        <taxon>Eukaryota</taxon>
        <taxon>Fungi</taxon>
        <taxon>Dikarya</taxon>
        <taxon>Ascomycota</taxon>
        <taxon>Saccharomycotina</taxon>
        <taxon>Pichiomycetes</taxon>
        <taxon>Pichiales</taxon>
        <taxon>Pichiaceae</taxon>
        <taxon>Ogataea</taxon>
    </lineage>
</organism>
<dbReference type="OrthoDB" id="347435at2759"/>
<comment type="caution">
    <text evidence="1">The sequence shown here is derived from an EMBL/GenBank/DDBJ whole genome shotgun (WGS) entry which is preliminary data.</text>
</comment>
<evidence type="ECO:0000313" key="2">
    <source>
        <dbReference type="Proteomes" id="UP000769157"/>
    </source>
</evidence>
<dbReference type="AlphaFoldDB" id="A0A9P8T8Y0"/>
<dbReference type="SUPFAM" id="SSF52540">
    <property type="entry name" value="P-loop containing nucleoside triphosphate hydrolases"/>
    <property type="match status" value="1"/>
</dbReference>
<dbReference type="Gene3D" id="3.40.50.300">
    <property type="entry name" value="P-loop containing nucleotide triphosphate hydrolases"/>
    <property type="match status" value="1"/>
</dbReference>
<dbReference type="InterPro" id="IPR027417">
    <property type="entry name" value="P-loop_NTPase"/>
</dbReference>
<accession>A0A9P8T8Y0</accession>